<keyword evidence="4" id="KW-1185">Reference proteome</keyword>
<feature type="repeat" description="RCC1" evidence="1">
    <location>
        <begin position="1365"/>
        <end position="1420"/>
    </location>
</feature>
<proteinExistence type="predicted"/>
<dbReference type="PANTHER" id="PTHR45982:SF1">
    <property type="entry name" value="REGULATOR OF CHROMOSOME CONDENSATION"/>
    <property type="match status" value="1"/>
</dbReference>
<dbReference type="Proteomes" id="UP000187209">
    <property type="component" value="Unassembled WGS sequence"/>
</dbReference>
<feature type="repeat" description="RCC1" evidence="1">
    <location>
        <begin position="1182"/>
        <end position="1233"/>
    </location>
</feature>
<accession>A0A1R2AZA5</accession>
<name>A0A1R2AZA5_9CILI</name>
<feature type="region of interest" description="Disordered" evidence="2">
    <location>
        <begin position="1"/>
        <end position="52"/>
    </location>
</feature>
<protein>
    <submittedName>
        <fullName evidence="3">Uncharacterized protein</fullName>
    </submittedName>
</protein>
<dbReference type="PANTHER" id="PTHR45982">
    <property type="entry name" value="REGULATOR OF CHROMOSOME CONDENSATION"/>
    <property type="match status" value="1"/>
</dbReference>
<dbReference type="EMBL" id="MPUH01001150">
    <property type="protein sequence ID" value="OMJ69851.1"/>
    <property type="molecule type" value="Genomic_DNA"/>
</dbReference>
<dbReference type="PROSITE" id="PS00626">
    <property type="entry name" value="RCC1_2"/>
    <property type="match status" value="2"/>
</dbReference>
<sequence>MGSCVCGHKKKYPRSESNQKDLKRQDSNKLQSTADKLAKDLSESQPEEQVDKLTNPEKVEIIEVEPPKVITPVIVSEPTITMPCGQFLLPDLMFYDFDAGLKSGEFERSRPTDWHNILKSFFNFTYANIYDIVHKLQDNPVIHSYWDKKIYVDLPAKLLVQPPMEWFKEQIYLLKRTLQPGNEMGKVSIQRKIIQLSEEFKWFVWSVGSYLYISLSSNEKSIGRNFAEMSGIQEEIALPKRIKDWFVGFRYKNVRFKLVHALSEEGRIMRAEVKSMRIFSLSYGQAVGTINYSVMYPMIVYMRIGPYLLFSVPIYPQNFLAEASFLNMDIFLKPINIPETNVFKILFESEENRNPKQKEMTPCYFIYNFNTFVPQSRKIQHLCLLSCAGKEIPVYEAKYNGAIPQSKIVDIIYGEDYKGNPRFKVHECKLFGWHCFVYYEEKPVVQRHNERASLFGKDITGEAVVSVQLNKKNYKRFPVFNLRLRRLMDVLRRNIKECMSTLETSEDIWNVNSLKELIHRKGLNYRHEWIIYSKCRSEKAQVLLECDLLARAVWKVLNARFPRNLNFSTYRELVIKSISPIISYSTKSYDQFLFLALFMERLKALRDATKFQKSTDTSASRIIDPFKQKKHSFDYLCSTEMLEKILTVGNRYPAQFLEAIEYHCHIKFNEDLISSVKCDGYYFINKEKKLEVKDIIEFSLSVHGLSSLREDNCITLLGFLERGGPKGNDSHEMLNQSFSDWVSDANVELVNKEEEHHSLELILPCDLYSYCGSSFFKEFYEFPILPIIEEWSNCVETLVKDLITVDGGESVLVEILIYVITQRYFIDSDSMQCGNLLNIIKKIIDESVFVPAEIVIAYYLWNAISLEQQSLAQSEQNYISSLVLMTKLVGDPRGRKNRGIPWQMLAAWKISQIARESHRLPDAMAAEEHFDSVFMGTKEFQQNLTKLLKARHSSYKQAEVVLKHPFDHWSIHSDKRDSLVPESFDELYTWMINHSLTLYPTGKLWNNLYSKLLLKGTTLPQLSTSLCLGMSGKSTPMSFRGESRKALQQSSLTQILVPENGALNMNDLKGVAYIWGTDRYGQLGLALADDEEIPDQVTLPYPRMLTSLKDHVIKEISAGAEHCIAITIEGLCFAWGKNDNNQLGLGPDNPPKVKFPVPIKSVSHISKASCGYEHTVLLGQDCRVYTMGLGEGGVLGHGNVLSVMYPKVVQSLKSIKIKQISCGGYHSTALDKEGHLYVWGRGEGGQLGLDPEHLRKTMIDLKIDSSEVFIHTPQRLFGELGKKRIILVACGEAHTLALTEQYEVFGWGWGSNGQLGRGFKHDDFEEIGNKLCIQYLPGPISFPENTSIKHIAAGGLFSMFITDQNEVLACGMNDFGQLGIENPHRDHTDISFPTRLDCFSDYPIHYLVCGENHTVAVSKEKETMTWAWGRFREGQLGLGEVSPSATPRPVQTLNNAPVYRVACGRRHTFAVIGEPEGLVEKNKNENLDFAVVFIKK</sequence>
<dbReference type="Pfam" id="PF00415">
    <property type="entry name" value="RCC1"/>
    <property type="match status" value="7"/>
</dbReference>
<dbReference type="Gene3D" id="2.130.10.30">
    <property type="entry name" value="Regulator of chromosome condensation 1/beta-lactamase-inhibitor protein II"/>
    <property type="match status" value="2"/>
</dbReference>
<feature type="repeat" description="RCC1" evidence="1">
    <location>
        <begin position="1423"/>
        <end position="1474"/>
    </location>
</feature>
<dbReference type="GO" id="GO:0005085">
    <property type="term" value="F:guanyl-nucleotide exchange factor activity"/>
    <property type="evidence" value="ECO:0007669"/>
    <property type="project" value="TreeGrafter"/>
</dbReference>
<evidence type="ECO:0000313" key="3">
    <source>
        <dbReference type="EMBL" id="OMJ69851.1"/>
    </source>
</evidence>
<dbReference type="OrthoDB" id="8068875at2759"/>
<feature type="repeat" description="RCC1" evidence="1">
    <location>
        <begin position="1234"/>
        <end position="1301"/>
    </location>
</feature>
<comment type="caution">
    <text evidence="3">The sequence shown here is derived from an EMBL/GenBank/DDBJ whole genome shotgun (WGS) entry which is preliminary data.</text>
</comment>
<feature type="repeat" description="RCC1" evidence="1">
    <location>
        <begin position="1302"/>
        <end position="1364"/>
    </location>
</feature>
<dbReference type="InterPro" id="IPR051553">
    <property type="entry name" value="Ran_GTPase-activating"/>
</dbReference>
<dbReference type="SUPFAM" id="SSF50985">
    <property type="entry name" value="RCC1/BLIP-II"/>
    <property type="match status" value="1"/>
</dbReference>
<evidence type="ECO:0000256" key="1">
    <source>
        <dbReference type="PROSITE-ProRule" id="PRU00235"/>
    </source>
</evidence>
<organism evidence="3 4">
    <name type="scientific">Stentor coeruleus</name>
    <dbReference type="NCBI Taxonomy" id="5963"/>
    <lineage>
        <taxon>Eukaryota</taxon>
        <taxon>Sar</taxon>
        <taxon>Alveolata</taxon>
        <taxon>Ciliophora</taxon>
        <taxon>Postciliodesmatophora</taxon>
        <taxon>Heterotrichea</taxon>
        <taxon>Heterotrichida</taxon>
        <taxon>Stentoridae</taxon>
        <taxon>Stentor</taxon>
    </lineage>
</organism>
<feature type="repeat" description="RCC1" evidence="1">
    <location>
        <begin position="1130"/>
        <end position="1181"/>
    </location>
</feature>
<feature type="repeat" description="RCC1" evidence="1">
    <location>
        <begin position="1070"/>
        <end position="1129"/>
    </location>
</feature>
<feature type="compositionally biased region" description="Basic and acidic residues" evidence="2">
    <location>
        <begin position="13"/>
        <end position="27"/>
    </location>
</feature>
<dbReference type="InterPro" id="IPR009091">
    <property type="entry name" value="RCC1/BLIP-II"/>
</dbReference>
<gene>
    <name evidence="3" type="ORF">SteCoe_32307</name>
</gene>
<evidence type="ECO:0000256" key="2">
    <source>
        <dbReference type="SAM" id="MobiDB-lite"/>
    </source>
</evidence>
<dbReference type="PROSITE" id="PS50012">
    <property type="entry name" value="RCC1_3"/>
    <property type="match status" value="7"/>
</dbReference>
<dbReference type="GO" id="GO:0005737">
    <property type="term" value="C:cytoplasm"/>
    <property type="evidence" value="ECO:0007669"/>
    <property type="project" value="TreeGrafter"/>
</dbReference>
<reference evidence="3 4" key="1">
    <citation type="submission" date="2016-11" db="EMBL/GenBank/DDBJ databases">
        <title>The macronuclear genome of Stentor coeruleus: a giant cell with tiny introns.</title>
        <authorList>
            <person name="Slabodnick M."/>
            <person name="Ruby J.G."/>
            <person name="Reiff S.B."/>
            <person name="Swart E.C."/>
            <person name="Gosai S."/>
            <person name="Prabakaran S."/>
            <person name="Witkowska E."/>
            <person name="Larue G.E."/>
            <person name="Fisher S."/>
            <person name="Freeman R.M."/>
            <person name="Gunawardena J."/>
            <person name="Chu W."/>
            <person name="Stover N.A."/>
            <person name="Gregory B.D."/>
            <person name="Nowacki M."/>
            <person name="Derisi J."/>
            <person name="Roy S.W."/>
            <person name="Marshall W.F."/>
            <person name="Sood P."/>
        </authorList>
    </citation>
    <scope>NUCLEOTIDE SEQUENCE [LARGE SCALE GENOMIC DNA]</scope>
    <source>
        <strain evidence="3">WM001</strain>
    </source>
</reference>
<evidence type="ECO:0000313" key="4">
    <source>
        <dbReference type="Proteomes" id="UP000187209"/>
    </source>
</evidence>
<dbReference type="InterPro" id="IPR000408">
    <property type="entry name" value="Reg_chr_condens"/>
</dbReference>
<dbReference type="PRINTS" id="PR00633">
    <property type="entry name" value="RCCNDNSATION"/>
</dbReference>